<evidence type="ECO:0000313" key="10">
    <source>
        <dbReference type="EMBL" id="CAJ0950818.1"/>
    </source>
</evidence>
<dbReference type="PRINTS" id="PR02049">
    <property type="entry name" value="PROTEINF36A"/>
</dbReference>
<evidence type="ECO:0000313" key="11">
    <source>
        <dbReference type="Proteomes" id="UP001176940"/>
    </source>
</evidence>
<comment type="similarity">
    <text evidence="2">Belongs to the COX20 family.</text>
</comment>
<accession>A0ABN9LX49</accession>
<comment type="caution">
    <text evidence="10">The sequence shown here is derived from an EMBL/GenBank/DDBJ whole genome shotgun (WGS) entry which is preliminary data.</text>
</comment>
<protein>
    <recommendedName>
        <fullName evidence="3">Cytochrome c oxidase assembly protein COX20, mitochondrial</fullName>
    </recommendedName>
</protein>
<evidence type="ECO:0000256" key="7">
    <source>
        <dbReference type="ARBA" id="ARBA00023128"/>
    </source>
</evidence>
<evidence type="ECO:0000256" key="5">
    <source>
        <dbReference type="ARBA" id="ARBA00022792"/>
    </source>
</evidence>
<feature type="transmembrane region" description="Helical" evidence="9">
    <location>
        <begin position="70"/>
        <end position="91"/>
    </location>
</feature>
<comment type="subcellular location">
    <subcellularLocation>
        <location evidence="1">Mitochondrion inner membrane</location>
    </subcellularLocation>
</comment>
<feature type="transmembrane region" description="Helical" evidence="9">
    <location>
        <begin position="97"/>
        <end position="115"/>
    </location>
</feature>
<dbReference type="InterPro" id="IPR022533">
    <property type="entry name" value="Cox20"/>
</dbReference>
<dbReference type="Proteomes" id="UP001176940">
    <property type="component" value="Unassembled WGS sequence"/>
</dbReference>
<dbReference type="EMBL" id="CAUEEQ010032311">
    <property type="protein sequence ID" value="CAJ0950818.1"/>
    <property type="molecule type" value="Genomic_DNA"/>
</dbReference>
<dbReference type="PANTHER" id="PTHR31586:SF1">
    <property type="entry name" value="CYTOCHROME C OXIDASE ASSEMBLY PROTEIN COX20, MITOCHONDRIAL"/>
    <property type="match status" value="1"/>
</dbReference>
<evidence type="ECO:0000256" key="1">
    <source>
        <dbReference type="ARBA" id="ARBA00004273"/>
    </source>
</evidence>
<evidence type="ECO:0000256" key="2">
    <source>
        <dbReference type="ARBA" id="ARBA00009575"/>
    </source>
</evidence>
<evidence type="ECO:0000256" key="8">
    <source>
        <dbReference type="ARBA" id="ARBA00023136"/>
    </source>
</evidence>
<reference evidence="10" key="1">
    <citation type="submission" date="2023-07" db="EMBL/GenBank/DDBJ databases">
        <authorList>
            <person name="Stuckert A."/>
        </authorList>
    </citation>
    <scope>NUCLEOTIDE SEQUENCE</scope>
</reference>
<dbReference type="Pfam" id="PF12597">
    <property type="entry name" value="Cox20"/>
    <property type="match status" value="1"/>
</dbReference>
<keyword evidence="4 9" id="KW-0812">Transmembrane</keyword>
<keyword evidence="8 9" id="KW-0472">Membrane</keyword>
<sequence>MADEEAPTPTDHALTAASHGTDIYRSLHRQLQIFTDSYRSPTSTGRRIRQSFKLLWIIDVQKTPCARESVLFGSVGSLLIGVGNFLATSRVKRSCDLAAGGFILSTLGSWLYCRYNYAKLRIQQRIVQDGIKNKVIYEGSNIDPTAKDSRNNGS</sequence>
<proteinExistence type="inferred from homology"/>
<evidence type="ECO:0000256" key="6">
    <source>
        <dbReference type="ARBA" id="ARBA00022989"/>
    </source>
</evidence>
<keyword evidence="11" id="KW-1185">Reference proteome</keyword>
<evidence type="ECO:0000256" key="3">
    <source>
        <dbReference type="ARBA" id="ARBA00017689"/>
    </source>
</evidence>
<evidence type="ECO:0000256" key="9">
    <source>
        <dbReference type="SAM" id="Phobius"/>
    </source>
</evidence>
<keyword evidence="6 9" id="KW-1133">Transmembrane helix</keyword>
<organism evidence="10 11">
    <name type="scientific">Ranitomeya imitator</name>
    <name type="common">mimic poison frog</name>
    <dbReference type="NCBI Taxonomy" id="111125"/>
    <lineage>
        <taxon>Eukaryota</taxon>
        <taxon>Metazoa</taxon>
        <taxon>Chordata</taxon>
        <taxon>Craniata</taxon>
        <taxon>Vertebrata</taxon>
        <taxon>Euteleostomi</taxon>
        <taxon>Amphibia</taxon>
        <taxon>Batrachia</taxon>
        <taxon>Anura</taxon>
        <taxon>Neobatrachia</taxon>
        <taxon>Hyloidea</taxon>
        <taxon>Dendrobatidae</taxon>
        <taxon>Dendrobatinae</taxon>
        <taxon>Ranitomeya</taxon>
    </lineage>
</organism>
<dbReference type="PANTHER" id="PTHR31586">
    <property type="entry name" value="CYTOCHROME C OXIDASE PROTEIN 20"/>
    <property type="match status" value="1"/>
</dbReference>
<keyword evidence="7" id="KW-0496">Mitochondrion</keyword>
<gene>
    <name evidence="10" type="ORF">RIMI_LOCUS13189682</name>
</gene>
<evidence type="ECO:0000256" key="4">
    <source>
        <dbReference type="ARBA" id="ARBA00022692"/>
    </source>
</evidence>
<name>A0ABN9LX49_9NEOB</name>
<keyword evidence="5" id="KW-0999">Mitochondrion inner membrane</keyword>